<evidence type="ECO:0000256" key="1">
    <source>
        <dbReference type="SAM" id="MobiDB-lite"/>
    </source>
</evidence>
<name>A0ABP8JKR7_9BACT</name>
<accession>A0ABP8JKR7</accession>
<evidence type="ECO:0008006" key="5">
    <source>
        <dbReference type="Google" id="ProtNLM"/>
    </source>
</evidence>
<organism evidence="3 4">
    <name type="scientific">Hymenobacter koreensis</name>
    <dbReference type="NCBI Taxonomy" id="1084523"/>
    <lineage>
        <taxon>Bacteria</taxon>
        <taxon>Pseudomonadati</taxon>
        <taxon>Bacteroidota</taxon>
        <taxon>Cytophagia</taxon>
        <taxon>Cytophagales</taxon>
        <taxon>Hymenobacteraceae</taxon>
        <taxon>Hymenobacter</taxon>
    </lineage>
</organism>
<proteinExistence type="predicted"/>
<feature type="signal peptide" evidence="2">
    <location>
        <begin position="1"/>
        <end position="23"/>
    </location>
</feature>
<gene>
    <name evidence="3" type="ORF">GCM10023186_42940</name>
</gene>
<feature type="compositionally biased region" description="Polar residues" evidence="1">
    <location>
        <begin position="76"/>
        <end position="95"/>
    </location>
</feature>
<evidence type="ECO:0000313" key="3">
    <source>
        <dbReference type="EMBL" id="GAA4392443.1"/>
    </source>
</evidence>
<dbReference type="RefSeq" id="WP_345227619.1">
    <property type="nucleotide sequence ID" value="NZ_BAABHA010000015.1"/>
</dbReference>
<dbReference type="Proteomes" id="UP001500454">
    <property type="component" value="Unassembled WGS sequence"/>
</dbReference>
<evidence type="ECO:0000256" key="2">
    <source>
        <dbReference type="SAM" id="SignalP"/>
    </source>
</evidence>
<protein>
    <recommendedName>
        <fullName evidence="5">Secreted protein</fullName>
    </recommendedName>
</protein>
<keyword evidence="4" id="KW-1185">Reference proteome</keyword>
<reference evidence="4" key="1">
    <citation type="journal article" date="2019" name="Int. J. Syst. Evol. Microbiol.">
        <title>The Global Catalogue of Microorganisms (GCM) 10K type strain sequencing project: providing services to taxonomists for standard genome sequencing and annotation.</title>
        <authorList>
            <consortium name="The Broad Institute Genomics Platform"/>
            <consortium name="The Broad Institute Genome Sequencing Center for Infectious Disease"/>
            <person name="Wu L."/>
            <person name="Ma J."/>
        </authorList>
    </citation>
    <scope>NUCLEOTIDE SEQUENCE [LARGE SCALE GENOMIC DNA]</scope>
    <source>
        <strain evidence="4">JCM 17924</strain>
    </source>
</reference>
<sequence length="110" mass="11867">MTRFLLPLLLLTAGILADFSAQAQTRKRRPSSHYATTRAKYGPDGNGQKLAPGMRLGMPMPLTTDYMGRPIKPKNKLTSTPVTAKRTTATSMSSGSNGGKATKSSGRKRR</sequence>
<dbReference type="EMBL" id="BAABHA010000015">
    <property type="protein sequence ID" value="GAA4392443.1"/>
    <property type="molecule type" value="Genomic_DNA"/>
</dbReference>
<evidence type="ECO:0000313" key="4">
    <source>
        <dbReference type="Proteomes" id="UP001500454"/>
    </source>
</evidence>
<comment type="caution">
    <text evidence="3">The sequence shown here is derived from an EMBL/GenBank/DDBJ whole genome shotgun (WGS) entry which is preliminary data.</text>
</comment>
<feature type="chain" id="PRO_5046926930" description="Secreted protein" evidence="2">
    <location>
        <begin position="24"/>
        <end position="110"/>
    </location>
</feature>
<feature type="region of interest" description="Disordered" evidence="1">
    <location>
        <begin position="21"/>
        <end position="110"/>
    </location>
</feature>
<keyword evidence="2" id="KW-0732">Signal</keyword>